<protein>
    <submittedName>
        <fullName evidence="2">Aminoglycoside phosphotransferase (APT) family kinase protein</fullName>
    </submittedName>
</protein>
<gene>
    <name evidence="2" type="ORF">GGR88_000624</name>
</gene>
<dbReference type="PANTHER" id="PTHR47829">
    <property type="entry name" value="HYDROLASE, PUTATIVE (AFU_ORTHOLOGUE AFUA_1G12880)-RELATED"/>
    <property type="match status" value="1"/>
</dbReference>
<sequence>MSDLNEAALSRWMAATIAGFDGEASATKFSGGQSNPTYRIDAGGRAYVLRRKPFGPVLPSAHAVDREHRLMTALHPTGFPVPRPLGLCMDESVIGAPFFVMELVDGRTEWAGQLPALSPDARRDTYHAMIDTLARLHAIDPEAVGLGDYGRAGNYFARQVERWTKQYRAAETEHLPAVERLIDWLPRTVPDQTRTAIIHGDYRLDNLILAPDRPQVAAVIDWELSTIGDPLADFAYLAMNWEMPVDGRAGLGGLDLAGTGIPTLDEAVDRYAAATGRSGLPDLRWYFAFNLFRFVGIIQGICKRAEQGNASSSDAGVFKGRVEMLAEAGWQQAERAGA</sequence>
<name>A0ABX0XIT7_9SPHN</name>
<dbReference type="Gene3D" id="3.90.1200.10">
    <property type="match status" value="1"/>
</dbReference>
<evidence type="ECO:0000259" key="1">
    <source>
        <dbReference type="Pfam" id="PF01636"/>
    </source>
</evidence>
<dbReference type="PANTHER" id="PTHR47829:SF3">
    <property type="entry name" value="AMINOGLYCOSIDE PHOSPHOTRANSFERASE DOMAIN-CONTAINING PROTEIN"/>
    <property type="match status" value="1"/>
</dbReference>
<keyword evidence="2" id="KW-0808">Transferase</keyword>
<dbReference type="SUPFAM" id="SSF56112">
    <property type="entry name" value="Protein kinase-like (PK-like)"/>
    <property type="match status" value="1"/>
</dbReference>
<dbReference type="Proteomes" id="UP000734218">
    <property type="component" value="Unassembled WGS sequence"/>
</dbReference>
<dbReference type="InterPro" id="IPR002575">
    <property type="entry name" value="Aminoglycoside_PTrfase"/>
</dbReference>
<keyword evidence="3" id="KW-1185">Reference proteome</keyword>
<dbReference type="Gene3D" id="3.30.200.20">
    <property type="entry name" value="Phosphorylase Kinase, domain 1"/>
    <property type="match status" value="1"/>
</dbReference>
<comment type="caution">
    <text evidence="2">The sequence shown here is derived from an EMBL/GenBank/DDBJ whole genome shotgun (WGS) entry which is preliminary data.</text>
</comment>
<organism evidence="2 3">
    <name type="scientific">Sphingomonas jejuensis</name>
    <dbReference type="NCBI Taxonomy" id="904715"/>
    <lineage>
        <taxon>Bacteria</taxon>
        <taxon>Pseudomonadati</taxon>
        <taxon>Pseudomonadota</taxon>
        <taxon>Alphaproteobacteria</taxon>
        <taxon>Sphingomonadales</taxon>
        <taxon>Sphingomonadaceae</taxon>
        <taxon>Sphingomonas</taxon>
    </lineage>
</organism>
<feature type="domain" description="Aminoglycoside phosphotransferase" evidence="1">
    <location>
        <begin position="26"/>
        <end position="262"/>
    </location>
</feature>
<dbReference type="GO" id="GO:0016301">
    <property type="term" value="F:kinase activity"/>
    <property type="evidence" value="ECO:0007669"/>
    <property type="project" value="UniProtKB-KW"/>
</dbReference>
<dbReference type="Pfam" id="PF01636">
    <property type="entry name" value="APH"/>
    <property type="match status" value="1"/>
</dbReference>
<dbReference type="InterPro" id="IPR052898">
    <property type="entry name" value="ACAD10-like"/>
</dbReference>
<reference evidence="2 3" key="1">
    <citation type="submission" date="2020-03" db="EMBL/GenBank/DDBJ databases">
        <title>Genomic Encyclopedia of Type Strains, Phase IV (KMG-IV): sequencing the most valuable type-strain genomes for metagenomic binning, comparative biology and taxonomic classification.</title>
        <authorList>
            <person name="Goeker M."/>
        </authorList>
    </citation>
    <scope>NUCLEOTIDE SEQUENCE [LARGE SCALE GENOMIC DNA]</scope>
    <source>
        <strain evidence="2 3">DSM 27651</strain>
    </source>
</reference>
<evidence type="ECO:0000313" key="3">
    <source>
        <dbReference type="Proteomes" id="UP000734218"/>
    </source>
</evidence>
<dbReference type="CDD" id="cd05154">
    <property type="entry name" value="ACAD10_11_N-like"/>
    <property type="match status" value="1"/>
</dbReference>
<evidence type="ECO:0000313" key="2">
    <source>
        <dbReference type="EMBL" id="NJC33150.1"/>
    </source>
</evidence>
<proteinExistence type="predicted"/>
<dbReference type="InterPro" id="IPR041726">
    <property type="entry name" value="ACAD10_11_N"/>
</dbReference>
<dbReference type="InterPro" id="IPR011009">
    <property type="entry name" value="Kinase-like_dom_sf"/>
</dbReference>
<dbReference type="RefSeq" id="WP_167952907.1">
    <property type="nucleotide sequence ID" value="NZ_JAATJE010000001.1"/>
</dbReference>
<dbReference type="EMBL" id="JAATJE010000001">
    <property type="protein sequence ID" value="NJC33150.1"/>
    <property type="molecule type" value="Genomic_DNA"/>
</dbReference>
<keyword evidence="2" id="KW-0418">Kinase</keyword>
<accession>A0ABX0XIT7</accession>